<sequence length="141" mass="14968">MAQLKAGILGAFLILGVGACGTATNAMDDGVPKVAEDMSLPSGEMIGDIVMPAGSAMDAKESIILGNGANAYGKIIAEVRAKQVKVMQFYKENMPSQGWGLISEIQDDDIILTFQKPTRVAVIQIERGRSTDLTITVTPRN</sequence>
<feature type="chain" id="PRO_5010292344" description="Lipoprotein" evidence="1">
    <location>
        <begin position="20"/>
        <end position="141"/>
    </location>
</feature>
<dbReference type="Proteomes" id="UP000183685">
    <property type="component" value="Unassembled WGS sequence"/>
</dbReference>
<dbReference type="PROSITE" id="PS51257">
    <property type="entry name" value="PROKAR_LIPOPROTEIN"/>
    <property type="match status" value="1"/>
</dbReference>
<reference evidence="2 3" key="1">
    <citation type="submission" date="2016-10" db="EMBL/GenBank/DDBJ databases">
        <authorList>
            <person name="de Groot N.N."/>
        </authorList>
    </citation>
    <scope>NUCLEOTIDE SEQUENCE [LARGE SCALE GENOMIC DNA]</scope>
    <source>
        <strain evidence="2 3">CGMCC 1.9109</strain>
    </source>
</reference>
<evidence type="ECO:0000313" key="3">
    <source>
        <dbReference type="Proteomes" id="UP000183685"/>
    </source>
</evidence>
<name>A0A1G7F5X3_9PROT</name>
<dbReference type="AlphaFoldDB" id="A0A1G7F5X3"/>
<feature type="signal peptide" evidence="1">
    <location>
        <begin position="1"/>
        <end position="19"/>
    </location>
</feature>
<dbReference type="RefSeq" id="WP_068303619.1">
    <property type="nucleotide sequence ID" value="NZ_DAIOMO010000007.1"/>
</dbReference>
<dbReference type="STRING" id="637679.GCA_001550055_01606"/>
<proteinExistence type="predicted"/>
<evidence type="ECO:0000313" key="2">
    <source>
        <dbReference type="EMBL" id="SDE71338.1"/>
    </source>
</evidence>
<keyword evidence="1" id="KW-0732">Signal</keyword>
<organism evidence="2 3">
    <name type="scientific">Kordiimonas lacus</name>
    <dbReference type="NCBI Taxonomy" id="637679"/>
    <lineage>
        <taxon>Bacteria</taxon>
        <taxon>Pseudomonadati</taxon>
        <taxon>Pseudomonadota</taxon>
        <taxon>Alphaproteobacteria</taxon>
        <taxon>Kordiimonadales</taxon>
        <taxon>Kordiimonadaceae</taxon>
        <taxon>Kordiimonas</taxon>
    </lineage>
</organism>
<dbReference type="EMBL" id="FNAK01000009">
    <property type="protein sequence ID" value="SDE71338.1"/>
    <property type="molecule type" value="Genomic_DNA"/>
</dbReference>
<evidence type="ECO:0008006" key="4">
    <source>
        <dbReference type="Google" id="ProtNLM"/>
    </source>
</evidence>
<gene>
    <name evidence="2" type="ORF">SAMN04488071_3635</name>
</gene>
<keyword evidence="3" id="KW-1185">Reference proteome</keyword>
<dbReference type="OrthoDB" id="7362340at2"/>
<protein>
    <recommendedName>
        <fullName evidence="4">Lipoprotein</fullName>
    </recommendedName>
</protein>
<evidence type="ECO:0000256" key="1">
    <source>
        <dbReference type="SAM" id="SignalP"/>
    </source>
</evidence>
<accession>A0A1G7F5X3</accession>